<feature type="domain" description="Glycine cleavage system P-protein N-terminal" evidence="4">
    <location>
        <begin position="1"/>
        <end position="147"/>
    </location>
</feature>
<dbReference type="Proteomes" id="UP000007800">
    <property type="component" value="Unassembled WGS sequence"/>
</dbReference>
<keyword evidence="6" id="KW-1185">Reference proteome</keyword>
<dbReference type="GO" id="GO:0005960">
    <property type="term" value="C:glycine cleavage complex"/>
    <property type="evidence" value="ECO:0007669"/>
    <property type="project" value="TreeGrafter"/>
</dbReference>
<dbReference type="InterPro" id="IPR015421">
    <property type="entry name" value="PyrdxlP-dep_Trfase_major"/>
</dbReference>
<dbReference type="SUPFAM" id="SSF53383">
    <property type="entry name" value="PLP-dependent transferases"/>
    <property type="match status" value="1"/>
</dbReference>
<dbReference type="Gene3D" id="3.40.640.10">
    <property type="entry name" value="Type I PLP-dependent aspartate aminotransferase-like (Major domain)"/>
    <property type="match status" value="1"/>
</dbReference>
<evidence type="ECO:0000259" key="4">
    <source>
        <dbReference type="Pfam" id="PF02347"/>
    </source>
</evidence>
<feature type="non-terminal residue" evidence="5">
    <location>
        <position position="206"/>
    </location>
</feature>
<evidence type="ECO:0000313" key="5">
    <source>
        <dbReference type="EMBL" id="EEQ97486.1"/>
    </source>
</evidence>
<evidence type="ECO:0000256" key="1">
    <source>
        <dbReference type="ARBA" id="ARBA00012134"/>
    </source>
</evidence>
<dbReference type="GO" id="GO:0016594">
    <property type="term" value="F:glycine binding"/>
    <property type="evidence" value="ECO:0007669"/>
    <property type="project" value="TreeGrafter"/>
</dbReference>
<protein>
    <recommendedName>
        <fullName evidence="1">glycine dehydrogenase (aminomethyl-transferring)</fullName>
        <ecNumber evidence="1">1.4.4.2</ecNumber>
    </recommendedName>
</protein>
<evidence type="ECO:0000313" key="6">
    <source>
        <dbReference type="Proteomes" id="UP000007800"/>
    </source>
</evidence>
<dbReference type="GO" id="GO:0019464">
    <property type="term" value="P:glycine decarboxylation via glycine cleavage system"/>
    <property type="evidence" value="ECO:0007669"/>
    <property type="project" value="TreeGrafter"/>
</dbReference>
<dbReference type="GO" id="GO:0005739">
    <property type="term" value="C:mitochondrion"/>
    <property type="evidence" value="ECO:0007669"/>
    <property type="project" value="TreeGrafter"/>
</dbReference>
<dbReference type="InterPro" id="IPR015424">
    <property type="entry name" value="PyrdxlP-dep_Trfase"/>
</dbReference>
<dbReference type="RefSeq" id="XP_002764769.1">
    <property type="nucleotide sequence ID" value="XM_002764723.1"/>
</dbReference>
<dbReference type="InterPro" id="IPR020581">
    <property type="entry name" value="GDC_P"/>
</dbReference>
<dbReference type="OrthoDB" id="6537869at2759"/>
<evidence type="ECO:0000256" key="2">
    <source>
        <dbReference type="ARBA" id="ARBA00023002"/>
    </source>
</evidence>
<dbReference type="GO" id="GO:0004375">
    <property type="term" value="F:glycine dehydrogenase (decarboxylating) activity"/>
    <property type="evidence" value="ECO:0007669"/>
    <property type="project" value="UniProtKB-EC"/>
</dbReference>
<dbReference type="GO" id="GO:0030170">
    <property type="term" value="F:pyridoxal phosphate binding"/>
    <property type="evidence" value="ECO:0007669"/>
    <property type="project" value="TreeGrafter"/>
</dbReference>
<proteinExistence type="predicted"/>
<comment type="catalytic activity">
    <reaction evidence="3">
        <text>N(6)-[(R)-lipoyl]-L-lysyl-[glycine-cleavage complex H protein] + glycine + H(+) = N(6)-[(R)-S(8)-aminomethyldihydrolipoyl]-L-lysyl-[glycine-cleavage complex H protein] + CO2</text>
        <dbReference type="Rhea" id="RHEA:24304"/>
        <dbReference type="Rhea" id="RHEA-COMP:10494"/>
        <dbReference type="Rhea" id="RHEA-COMP:10495"/>
        <dbReference type="ChEBI" id="CHEBI:15378"/>
        <dbReference type="ChEBI" id="CHEBI:16526"/>
        <dbReference type="ChEBI" id="CHEBI:57305"/>
        <dbReference type="ChEBI" id="CHEBI:83099"/>
        <dbReference type="ChEBI" id="CHEBI:83143"/>
        <dbReference type="EC" id="1.4.4.2"/>
    </reaction>
</comment>
<keyword evidence="2" id="KW-0560">Oxidoreductase</keyword>
<dbReference type="InParanoid" id="C5M0K6"/>
<dbReference type="PANTHER" id="PTHR11773:SF1">
    <property type="entry name" value="GLYCINE DEHYDROGENASE (DECARBOXYLATING), MITOCHONDRIAL"/>
    <property type="match status" value="1"/>
</dbReference>
<dbReference type="EC" id="1.4.4.2" evidence="1"/>
<gene>
    <name evidence="5" type="ORF">Pmar_PMAR002575</name>
</gene>
<dbReference type="AlphaFoldDB" id="C5M0K6"/>
<dbReference type="EMBL" id="GG687141">
    <property type="protein sequence ID" value="EEQ97486.1"/>
    <property type="molecule type" value="Genomic_DNA"/>
</dbReference>
<sequence length="206" mass="22485">MAGRLVGVSQDAQGNPAYRLTLQTREQHIRLNKATSNVCTAQALLANMSAMYAVYHGPSGLTRIASRVHALGQLLVDGLQRMEVPVVTSDMFFDCVSMKPGSPEAASRIMKAAVAAGMNLRLVDPATVSATFDETHTVKDVEALLQVIATAIGTESTEGDRHSTEADLGLIPKPLRRITPYMSQKIFNSIVTETDLMRYLYYLQNK</sequence>
<reference evidence="5 6" key="1">
    <citation type="submission" date="2008-07" db="EMBL/GenBank/DDBJ databases">
        <authorList>
            <person name="El-Sayed N."/>
            <person name="Caler E."/>
            <person name="Inman J."/>
            <person name="Amedeo P."/>
            <person name="Hass B."/>
            <person name="Wortman J."/>
        </authorList>
    </citation>
    <scope>NUCLEOTIDE SEQUENCE [LARGE SCALE GENOMIC DNA]</scope>
    <source>
        <strain evidence="6">ATCC 50983 / TXsc</strain>
    </source>
</reference>
<dbReference type="GeneID" id="9055137"/>
<dbReference type="Gene3D" id="3.90.1150.10">
    <property type="entry name" value="Aspartate Aminotransferase, domain 1"/>
    <property type="match status" value="1"/>
</dbReference>
<evidence type="ECO:0000256" key="3">
    <source>
        <dbReference type="ARBA" id="ARBA00049026"/>
    </source>
</evidence>
<organism evidence="6">
    <name type="scientific">Perkinsus marinus (strain ATCC 50983 / TXsc)</name>
    <dbReference type="NCBI Taxonomy" id="423536"/>
    <lineage>
        <taxon>Eukaryota</taxon>
        <taxon>Sar</taxon>
        <taxon>Alveolata</taxon>
        <taxon>Perkinsozoa</taxon>
        <taxon>Perkinsea</taxon>
        <taxon>Perkinsida</taxon>
        <taxon>Perkinsidae</taxon>
        <taxon>Perkinsus</taxon>
    </lineage>
</organism>
<dbReference type="InterPro" id="IPR049315">
    <property type="entry name" value="GDC-P_N"/>
</dbReference>
<dbReference type="InterPro" id="IPR015422">
    <property type="entry name" value="PyrdxlP-dep_Trfase_small"/>
</dbReference>
<name>C5M0K6_PERM5</name>
<dbReference type="PANTHER" id="PTHR11773">
    <property type="entry name" value="GLYCINE DEHYDROGENASE, DECARBOXYLATING"/>
    <property type="match status" value="1"/>
</dbReference>
<dbReference type="Pfam" id="PF02347">
    <property type="entry name" value="GDC-P"/>
    <property type="match status" value="1"/>
</dbReference>
<accession>C5M0K6</accession>